<dbReference type="EMBL" id="BSUL01000001">
    <property type="protein sequence ID" value="GMA29092.1"/>
    <property type="molecule type" value="Genomic_DNA"/>
</dbReference>
<keyword evidence="1" id="KW-0472">Membrane</keyword>
<dbReference type="RefSeq" id="WP_284232864.1">
    <property type="nucleotide sequence ID" value="NZ_BSUL01000001.1"/>
</dbReference>
<feature type="transmembrane region" description="Helical" evidence="1">
    <location>
        <begin position="25"/>
        <end position="49"/>
    </location>
</feature>
<keyword evidence="1" id="KW-0812">Transmembrane</keyword>
<reference evidence="2 3" key="1">
    <citation type="journal article" date="2014" name="Int. J. Syst. Evol. Microbiol.">
        <title>Complete genome sequence of Corynebacterium casei LMG S-19264T (=DSM 44701T), isolated from a smear-ripened cheese.</title>
        <authorList>
            <consortium name="US DOE Joint Genome Institute (JGI-PGF)"/>
            <person name="Walter F."/>
            <person name="Albersmeier A."/>
            <person name="Kalinowski J."/>
            <person name="Ruckert C."/>
        </authorList>
    </citation>
    <scope>NUCLEOTIDE SEQUENCE [LARGE SCALE GENOMIC DNA]</scope>
    <source>
        <strain evidence="2 3">NBRC 112289</strain>
    </source>
</reference>
<comment type="caution">
    <text evidence="2">The sequence shown here is derived from an EMBL/GenBank/DDBJ whole genome shotgun (WGS) entry which is preliminary data.</text>
</comment>
<keyword evidence="3" id="KW-1185">Reference proteome</keyword>
<protein>
    <recommendedName>
        <fullName evidence="4">DUF4190 domain-containing protein</fullName>
    </recommendedName>
</protein>
<sequence>MCAAPASGAAGDVLAPTGERTSRRAVLSVGLGLLAVAALPLSLLSAMYVTGLPPQIGIVAVPAGIAAIAAAFVARRELRRDETLTGYGLSLAGLVLGVVALGLCALQMAMPLILVLGVLVST</sequence>
<evidence type="ECO:0000256" key="1">
    <source>
        <dbReference type="SAM" id="Phobius"/>
    </source>
</evidence>
<feature type="transmembrane region" description="Helical" evidence="1">
    <location>
        <begin position="86"/>
        <end position="119"/>
    </location>
</feature>
<gene>
    <name evidence="2" type="ORF">GCM10025874_23450</name>
</gene>
<evidence type="ECO:0000313" key="3">
    <source>
        <dbReference type="Proteomes" id="UP001157160"/>
    </source>
</evidence>
<organism evidence="2 3">
    <name type="scientific">Arenivirga flava</name>
    <dbReference type="NCBI Taxonomy" id="1930060"/>
    <lineage>
        <taxon>Bacteria</taxon>
        <taxon>Bacillati</taxon>
        <taxon>Actinomycetota</taxon>
        <taxon>Actinomycetes</taxon>
        <taxon>Micrococcales</taxon>
        <taxon>Microbacteriaceae</taxon>
        <taxon>Arenivirga</taxon>
    </lineage>
</organism>
<keyword evidence="1" id="KW-1133">Transmembrane helix</keyword>
<dbReference type="Proteomes" id="UP001157160">
    <property type="component" value="Unassembled WGS sequence"/>
</dbReference>
<name>A0AA37UV29_9MICO</name>
<accession>A0AA37UV29</accession>
<feature type="transmembrane region" description="Helical" evidence="1">
    <location>
        <begin position="55"/>
        <end position="74"/>
    </location>
</feature>
<evidence type="ECO:0000313" key="2">
    <source>
        <dbReference type="EMBL" id="GMA29092.1"/>
    </source>
</evidence>
<proteinExistence type="predicted"/>
<evidence type="ECO:0008006" key="4">
    <source>
        <dbReference type="Google" id="ProtNLM"/>
    </source>
</evidence>
<dbReference type="AlphaFoldDB" id="A0AA37UV29"/>